<protein>
    <submittedName>
        <fullName evidence="1">Uncharacterized protein</fullName>
    </submittedName>
</protein>
<organism evidence="1 2">
    <name type="scientific">Tetrabaena socialis</name>
    <dbReference type="NCBI Taxonomy" id="47790"/>
    <lineage>
        <taxon>Eukaryota</taxon>
        <taxon>Viridiplantae</taxon>
        <taxon>Chlorophyta</taxon>
        <taxon>core chlorophytes</taxon>
        <taxon>Chlorophyceae</taxon>
        <taxon>CS clade</taxon>
        <taxon>Chlamydomonadales</taxon>
        <taxon>Tetrabaenaceae</taxon>
        <taxon>Tetrabaena</taxon>
    </lineage>
</organism>
<proteinExistence type="predicted"/>
<name>A0A2J7ZGP5_9CHLO</name>
<reference evidence="1 2" key="1">
    <citation type="journal article" date="2017" name="Mol. Biol. Evol.">
        <title>The 4-celled Tetrabaena socialis nuclear genome reveals the essential components for genetic control of cell number at the origin of multicellularity in the volvocine lineage.</title>
        <authorList>
            <person name="Featherston J."/>
            <person name="Arakaki Y."/>
            <person name="Hanschen E.R."/>
            <person name="Ferris P.J."/>
            <person name="Michod R.E."/>
            <person name="Olson B.J.S.C."/>
            <person name="Nozaki H."/>
            <person name="Durand P.M."/>
        </authorList>
    </citation>
    <scope>NUCLEOTIDE SEQUENCE [LARGE SCALE GENOMIC DNA]</scope>
    <source>
        <strain evidence="1 2">NIES-571</strain>
    </source>
</reference>
<evidence type="ECO:0000313" key="1">
    <source>
        <dbReference type="EMBL" id="PNG99443.1"/>
    </source>
</evidence>
<dbReference type="AlphaFoldDB" id="A0A2J7ZGP5"/>
<comment type="caution">
    <text evidence="1">The sequence shown here is derived from an EMBL/GenBank/DDBJ whole genome shotgun (WGS) entry which is preliminary data.</text>
</comment>
<keyword evidence="2" id="KW-1185">Reference proteome</keyword>
<feature type="non-terminal residue" evidence="1">
    <location>
        <position position="1"/>
    </location>
</feature>
<dbReference type="Proteomes" id="UP000236333">
    <property type="component" value="Unassembled WGS sequence"/>
</dbReference>
<accession>A0A2J7ZGP5</accession>
<gene>
    <name evidence="1" type="ORF">TSOC_014776</name>
</gene>
<evidence type="ECO:0000313" key="2">
    <source>
        <dbReference type="Proteomes" id="UP000236333"/>
    </source>
</evidence>
<dbReference type="EMBL" id="PGGS01002897">
    <property type="protein sequence ID" value="PNG99443.1"/>
    <property type="molecule type" value="Genomic_DNA"/>
</dbReference>
<sequence>VVKPLGPPFATTERSALKDFLPYQEEFADLLAWRDRTFNKHFPLDAERRKKNS</sequence>